<evidence type="ECO:0000256" key="5">
    <source>
        <dbReference type="ARBA" id="ARBA00023295"/>
    </source>
</evidence>
<dbReference type="RefSeq" id="WP_222160634.1">
    <property type="nucleotide sequence ID" value="NZ_CP081864.1"/>
</dbReference>
<dbReference type="GO" id="GO:0016787">
    <property type="term" value="F:hydrolase activity"/>
    <property type="evidence" value="ECO:0007669"/>
    <property type="project" value="UniProtKB-KW"/>
</dbReference>
<dbReference type="InterPro" id="IPR019800">
    <property type="entry name" value="Glyco_hydro_3_AS"/>
</dbReference>
<proteinExistence type="inferred from homology"/>
<keyword evidence="4 7" id="KW-0378">Hydrolase</keyword>
<dbReference type="Pfam" id="PF00933">
    <property type="entry name" value="Glyco_hydro_3"/>
    <property type="match status" value="1"/>
</dbReference>
<dbReference type="Gene3D" id="3.20.20.300">
    <property type="entry name" value="Glycoside hydrolase, family 3, N-terminal domain"/>
    <property type="match status" value="1"/>
</dbReference>
<feature type="domain" description="Glycoside hydrolase family 3 N-terminal" evidence="6">
    <location>
        <begin position="11"/>
        <end position="363"/>
    </location>
</feature>
<name>A0ABX9AQZ9_9ENTR</name>
<reference evidence="7 8" key="1">
    <citation type="submission" date="2021-08" db="EMBL/GenBank/DDBJ databases">
        <title>Culture and genomic analysis of Symbiopectobacterium purcellii sp. nov. gen. nov., isolated from the leafhopper Empoasca decipiens.</title>
        <authorList>
            <person name="Nadal-Jimenez P."/>
            <person name="Siozios S."/>
            <person name="Halliday N."/>
            <person name="Camara M."/>
            <person name="Hurst G.D.D."/>
        </authorList>
    </citation>
    <scope>NUCLEOTIDE SEQUENCE [LARGE SCALE GENOMIC DNA]</scope>
    <source>
        <strain evidence="7 8">SyEd1</strain>
    </source>
</reference>
<gene>
    <name evidence="7" type="ORF">K6K13_09875</name>
</gene>
<dbReference type="EC" id="3.2.1.52" evidence="3"/>
<comment type="catalytic activity">
    <reaction evidence="1">
        <text>Hydrolysis of terminal non-reducing N-acetyl-D-hexosamine residues in N-acetyl-beta-D-hexosaminides.</text>
        <dbReference type="EC" id="3.2.1.52"/>
    </reaction>
</comment>
<evidence type="ECO:0000259" key="6">
    <source>
        <dbReference type="Pfam" id="PF00933"/>
    </source>
</evidence>
<dbReference type="EMBL" id="CP081864">
    <property type="protein sequence ID" value="QZN97597.1"/>
    <property type="molecule type" value="Genomic_DNA"/>
</dbReference>
<organism evidence="7 8">
    <name type="scientific">Symbiopectobacterium purcellii</name>
    <dbReference type="NCBI Taxonomy" id="2871826"/>
    <lineage>
        <taxon>Bacteria</taxon>
        <taxon>Pseudomonadati</taxon>
        <taxon>Pseudomonadota</taxon>
        <taxon>Gammaproteobacteria</taxon>
        <taxon>Enterobacterales</taxon>
        <taxon>Enterobacteriaceae</taxon>
    </lineage>
</organism>
<dbReference type="Proteomes" id="UP000825886">
    <property type="component" value="Chromosome"/>
</dbReference>
<dbReference type="InterPro" id="IPR050226">
    <property type="entry name" value="NagZ_Beta-hexosaminidase"/>
</dbReference>
<dbReference type="InterPro" id="IPR036962">
    <property type="entry name" value="Glyco_hydro_3_N_sf"/>
</dbReference>
<keyword evidence="5" id="KW-0326">Glycosidase</keyword>
<evidence type="ECO:0000256" key="2">
    <source>
        <dbReference type="ARBA" id="ARBA00005336"/>
    </source>
</evidence>
<dbReference type="InterPro" id="IPR001764">
    <property type="entry name" value="Glyco_hydro_3_N"/>
</dbReference>
<dbReference type="SUPFAM" id="SSF52279">
    <property type="entry name" value="Beta-D-glucan exohydrolase, C-terminal domain"/>
    <property type="match status" value="1"/>
</dbReference>
<evidence type="ECO:0000256" key="3">
    <source>
        <dbReference type="ARBA" id="ARBA00012663"/>
    </source>
</evidence>
<comment type="similarity">
    <text evidence="2">Belongs to the glycosyl hydrolase 3 family.</text>
</comment>
<evidence type="ECO:0000256" key="4">
    <source>
        <dbReference type="ARBA" id="ARBA00022801"/>
    </source>
</evidence>
<evidence type="ECO:0000256" key="1">
    <source>
        <dbReference type="ARBA" id="ARBA00001231"/>
    </source>
</evidence>
<dbReference type="InterPro" id="IPR036881">
    <property type="entry name" value="Glyco_hydro_3_C_sf"/>
</dbReference>
<accession>A0ABX9AQZ9</accession>
<dbReference type="SUPFAM" id="SSF51445">
    <property type="entry name" value="(Trans)glycosidases"/>
    <property type="match status" value="1"/>
</dbReference>
<dbReference type="PROSITE" id="PS00775">
    <property type="entry name" value="GLYCOSYL_HYDROL_F3"/>
    <property type="match status" value="1"/>
</dbReference>
<dbReference type="PANTHER" id="PTHR30480">
    <property type="entry name" value="BETA-HEXOSAMINIDASE-RELATED"/>
    <property type="match status" value="1"/>
</dbReference>
<keyword evidence="8" id="KW-1185">Reference proteome</keyword>
<evidence type="ECO:0000313" key="8">
    <source>
        <dbReference type="Proteomes" id="UP000825886"/>
    </source>
</evidence>
<dbReference type="InterPro" id="IPR017853">
    <property type="entry name" value="GH"/>
</dbReference>
<protein>
    <recommendedName>
        <fullName evidence="3">beta-N-acetylhexosaminidase</fullName>
        <ecNumber evidence="3">3.2.1.52</ecNumber>
    </recommendedName>
</protein>
<sequence length="590" mass="64509">MDVQQILHAMTLEEKIGQKIMLDFRLWQQQDMIEPNGVIANLLRVNHIGGVILFANNLKNKAQIKTLTSWYASLETLSGVRLFIGTDNEGGNVFRLPRDEYAPFSGNMALAAAVTGGGDSQLAYAQGVHMGHDLRTLNINTNFAQVVDVNSNPLNPVINVRSFSDDVATVTTLAEKVSAGMQQQGVMTAYKHFPGHGDTSTDSHTSLPRVDRSSHDAFAIDIAPFAQAIEHGSAPDMIMTAHIQYPALDNSHITTCNGESIIVPATMSREIQSNLLRQQLHYQGVTITDALDMGAIADHFTQQDALDAVFKAGVDIALMPVSITTPEQGAALSALINRIVEKVKQGDYSEAEINASVARILTLKQRYHLLGNASAPAIAPPNDNTEALIADRSITAVVNHRATLPLLEKNLRYFILTPWMEQADGIKIMMQQYGYAHVDVAKESQLTDKEIRQRIAHCDVFLLGTLSTRFTPVEKDGITTAENAQQNDTARYLGWLRYAGGLAKTRVHLSLRAPYDIALYANDVEAAVASYAYYGCDNGVWRGKSIMALAKVLTGNASPQGKLPVMVWKDYDAETNTGTVAFPRGFGLSW</sequence>
<dbReference type="PANTHER" id="PTHR30480:SF13">
    <property type="entry name" value="BETA-HEXOSAMINIDASE"/>
    <property type="match status" value="1"/>
</dbReference>
<dbReference type="Gene3D" id="3.40.50.1700">
    <property type="entry name" value="Glycoside hydrolase family 3 C-terminal domain"/>
    <property type="match status" value="1"/>
</dbReference>
<evidence type="ECO:0000313" key="7">
    <source>
        <dbReference type="EMBL" id="QZN97597.1"/>
    </source>
</evidence>